<dbReference type="EC" id="3.1.26.12" evidence="15"/>
<evidence type="ECO:0000256" key="17">
    <source>
        <dbReference type="SAM" id="MobiDB-lite"/>
    </source>
</evidence>
<reference evidence="19 20" key="1">
    <citation type="submission" date="2020-12" db="EMBL/GenBank/DDBJ databases">
        <title>Draft genome sequence of the commensal strain Corynebacterium tuberculostearicum MFP09/CIP 102622 isolated from human skin.</title>
        <authorList>
            <person name="Boukerb A.M."/>
            <person name="Janvier X."/>
            <person name="Feuilloley M.G.J."/>
            <person name="Groboillot A."/>
        </authorList>
    </citation>
    <scope>NUCLEOTIDE SEQUENCE [LARGE SCALE GENOMIC DNA]</scope>
    <source>
        <strain evidence="19 20">CIP 102622</strain>
    </source>
</reference>
<feature type="region of interest" description="Disordered" evidence="17">
    <location>
        <begin position="83"/>
        <end position="276"/>
    </location>
</feature>
<evidence type="ECO:0000256" key="15">
    <source>
        <dbReference type="ARBA" id="ARBA00066879"/>
    </source>
</evidence>
<feature type="compositionally biased region" description="Basic residues" evidence="17">
    <location>
        <begin position="850"/>
        <end position="863"/>
    </location>
</feature>
<protein>
    <recommendedName>
        <fullName evidence="16">Ribonuclease E</fullName>
        <ecNumber evidence="15">3.1.26.12</ecNumber>
    </recommendedName>
</protein>
<dbReference type="InterPro" id="IPR004659">
    <property type="entry name" value="RNase_E/G"/>
</dbReference>
<evidence type="ECO:0000256" key="11">
    <source>
        <dbReference type="ARBA" id="ARBA00022833"/>
    </source>
</evidence>
<comment type="cofactor">
    <cofactor evidence="2">
        <name>Zn(2+)</name>
        <dbReference type="ChEBI" id="CHEBI:29105"/>
    </cofactor>
</comment>
<evidence type="ECO:0000256" key="10">
    <source>
        <dbReference type="ARBA" id="ARBA00022801"/>
    </source>
</evidence>
<dbReference type="InterPro" id="IPR012340">
    <property type="entry name" value="NA-bd_OB-fold"/>
</dbReference>
<evidence type="ECO:0000313" key="20">
    <source>
        <dbReference type="Proteomes" id="UP000603369"/>
    </source>
</evidence>
<keyword evidence="5" id="KW-0963">Cytoplasm</keyword>
<dbReference type="SMART" id="SM00316">
    <property type="entry name" value="S1"/>
    <property type="match status" value="1"/>
</dbReference>
<evidence type="ECO:0000256" key="6">
    <source>
        <dbReference type="ARBA" id="ARBA00022552"/>
    </source>
</evidence>
<feature type="compositionally biased region" description="Basic and acidic residues" evidence="17">
    <location>
        <begin position="355"/>
        <end position="372"/>
    </location>
</feature>
<dbReference type="EMBL" id="JAEHFL010000002">
    <property type="protein sequence ID" value="MBK3427270.1"/>
    <property type="molecule type" value="Genomic_DNA"/>
</dbReference>
<organism evidence="19 20">
    <name type="scientific">Corynebacterium tuberculostearicum</name>
    <dbReference type="NCBI Taxonomy" id="38304"/>
    <lineage>
        <taxon>Bacteria</taxon>
        <taxon>Bacillati</taxon>
        <taxon>Actinomycetota</taxon>
        <taxon>Actinomycetes</taxon>
        <taxon>Mycobacteriales</taxon>
        <taxon>Corynebacteriaceae</taxon>
        <taxon>Corynebacterium</taxon>
    </lineage>
</organism>
<keyword evidence="8" id="KW-0819">tRNA processing</keyword>
<evidence type="ECO:0000256" key="1">
    <source>
        <dbReference type="ARBA" id="ARBA00001946"/>
    </source>
</evidence>
<dbReference type="InterPro" id="IPR006847">
    <property type="entry name" value="IF2_N"/>
</dbReference>
<feature type="compositionally biased region" description="Basic residues" evidence="17">
    <location>
        <begin position="1019"/>
        <end position="1032"/>
    </location>
</feature>
<comment type="subcellular location">
    <subcellularLocation>
        <location evidence="3">Cytoplasm</location>
    </subcellularLocation>
</comment>
<feature type="region of interest" description="Disordered" evidence="17">
    <location>
        <begin position="290"/>
        <end position="381"/>
    </location>
</feature>
<comment type="caution">
    <text evidence="19">The sequence shown here is derived from an EMBL/GenBank/DDBJ whole genome shotgun (WGS) entry which is preliminary data.</text>
</comment>
<evidence type="ECO:0000256" key="14">
    <source>
        <dbReference type="ARBA" id="ARBA00050524"/>
    </source>
</evidence>
<comment type="cofactor">
    <cofactor evidence="1">
        <name>Mg(2+)</name>
        <dbReference type="ChEBI" id="CHEBI:18420"/>
    </cofactor>
</comment>
<dbReference type="Pfam" id="PF10150">
    <property type="entry name" value="RNase_E_G"/>
    <property type="match status" value="1"/>
</dbReference>
<dbReference type="NCBIfam" id="TIGR00757">
    <property type="entry name" value="RNaseEG"/>
    <property type="match status" value="1"/>
</dbReference>
<dbReference type="InterPro" id="IPR003029">
    <property type="entry name" value="S1_domain"/>
</dbReference>
<dbReference type="SUPFAM" id="SSF50249">
    <property type="entry name" value="Nucleic acid-binding proteins"/>
    <property type="match status" value="1"/>
</dbReference>
<evidence type="ECO:0000256" key="16">
    <source>
        <dbReference type="ARBA" id="ARBA00072999"/>
    </source>
</evidence>
<dbReference type="Pfam" id="PF04760">
    <property type="entry name" value="IF2_N"/>
    <property type="match status" value="1"/>
</dbReference>
<evidence type="ECO:0000259" key="18">
    <source>
        <dbReference type="PROSITE" id="PS50126"/>
    </source>
</evidence>
<evidence type="ECO:0000256" key="5">
    <source>
        <dbReference type="ARBA" id="ARBA00022490"/>
    </source>
</evidence>
<name>A0A8I1HTG5_9CORY</name>
<feature type="compositionally biased region" description="Basic residues" evidence="17">
    <location>
        <begin position="1240"/>
        <end position="1252"/>
    </location>
</feature>
<gene>
    <name evidence="19" type="ORF">JDP02_01930</name>
</gene>
<feature type="domain" description="S1 motif" evidence="18">
    <location>
        <begin position="456"/>
        <end position="539"/>
    </location>
</feature>
<dbReference type="GO" id="GO:0046872">
    <property type="term" value="F:metal ion binding"/>
    <property type="evidence" value="ECO:0007669"/>
    <property type="project" value="UniProtKB-KW"/>
</dbReference>
<feature type="compositionally biased region" description="Basic and acidic residues" evidence="17">
    <location>
        <begin position="263"/>
        <end position="273"/>
    </location>
</feature>
<keyword evidence="11" id="KW-0862">Zinc</keyword>
<dbReference type="FunFam" id="2.40.50.140:FF:000066">
    <property type="entry name" value="Ribonuclease E"/>
    <property type="match status" value="1"/>
</dbReference>
<feature type="compositionally biased region" description="Basic residues" evidence="17">
    <location>
        <begin position="126"/>
        <end position="140"/>
    </location>
</feature>
<dbReference type="Gene3D" id="2.40.50.140">
    <property type="entry name" value="Nucleic acid-binding proteins"/>
    <property type="match status" value="1"/>
</dbReference>
<dbReference type="GO" id="GO:0008033">
    <property type="term" value="P:tRNA processing"/>
    <property type="evidence" value="ECO:0007669"/>
    <property type="project" value="UniProtKB-KW"/>
</dbReference>
<evidence type="ECO:0000313" key="19">
    <source>
        <dbReference type="EMBL" id="MBK3427270.1"/>
    </source>
</evidence>
<keyword evidence="19" id="KW-0648">Protein biosynthesis</keyword>
<keyword evidence="10" id="KW-0378">Hydrolase</keyword>
<comment type="catalytic activity">
    <reaction evidence="14">
        <text>Endonucleolytic cleavage of single-stranded RNA in A- and U-rich regions.</text>
        <dbReference type="EC" id="3.1.26.12"/>
    </reaction>
</comment>
<feature type="compositionally biased region" description="Basic and acidic residues" evidence="17">
    <location>
        <begin position="907"/>
        <end position="917"/>
    </location>
</feature>
<feature type="compositionally biased region" description="Acidic residues" evidence="17">
    <location>
        <begin position="149"/>
        <end position="166"/>
    </location>
</feature>
<feature type="compositionally biased region" description="Basic residues" evidence="17">
    <location>
        <begin position="1124"/>
        <end position="1143"/>
    </location>
</feature>
<comment type="similarity">
    <text evidence="4">Belongs to the RNase E/G family.</text>
</comment>
<dbReference type="GO" id="GO:0005737">
    <property type="term" value="C:cytoplasm"/>
    <property type="evidence" value="ECO:0007669"/>
    <property type="project" value="UniProtKB-SubCell"/>
</dbReference>
<dbReference type="InterPro" id="IPR019307">
    <property type="entry name" value="RNA-bd_AU-1/RNase_E/G"/>
</dbReference>
<dbReference type="CDD" id="cd04453">
    <property type="entry name" value="S1_RNase_E"/>
    <property type="match status" value="1"/>
</dbReference>
<evidence type="ECO:0000256" key="8">
    <source>
        <dbReference type="ARBA" id="ARBA00022694"/>
    </source>
</evidence>
<keyword evidence="20" id="KW-1185">Reference proteome</keyword>
<evidence type="ECO:0000256" key="12">
    <source>
        <dbReference type="ARBA" id="ARBA00022842"/>
    </source>
</evidence>
<accession>A0A8I1HTG5</accession>
<evidence type="ECO:0000256" key="4">
    <source>
        <dbReference type="ARBA" id="ARBA00005522"/>
    </source>
</evidence>
<feature type="compositionally biased region" description="Basic and acidic residues" evidence="17">
    <location>
        <begin position="926"/>
        <end position="953"/>
    </location>
</feature>
<feature type="compositionally biased region" description="Acidic residues" evidence="17">
    <location>
        <begin position="212"/>
        <end position="225"/>
    </location>
</feature>
<feature type="region of interest" description="Disordered" evidence="17">
    <location>
        <begin position="839"/>
        <end position="1298"/>
    </location>
</feature>
<keyword evidence="7" id="KW-0507">mRNA processing</keyword>
<keyword evidence="9" id="KW-0479">Metal-binding</keyword>
<dbReference type="RefSeq" id="WP_200435310.1">
    <property type="nucleotide sequence ID" value="NZ_JAEHFL010000002.1"/>
</dbReference>
<evidence type="ECO:0000256" key="9">
    <source>
        <dbReference type="ARBA" id="ARBA00022723"/>
    </source>
</evidence>
<feature type="compositionally biased region" description="Basic and acidic residues" evidence="17">
    <location>
        <begin position="1146"/>
        <end position="1173"/>
    </location>
</feature>
<feature type="compositionally biased region" description="Basic residues" evidence="17">
    <location>
        <begin position="1284"/>
        <end position="1298"/>
    </location>
</feature>
<dbReference type="PROSITE" id="PS50126">
    <property type="entry name" value="S1"/>
    <property type="match status" value="1"/>
</dbReference>
<feature type="compositionally biased region" description="Basic and acidic residues" evidence="17">
    <location>
        <begin position="1043"/>
        <end position="1060"/>
    </location>
</feature>
<evidence type="ECO:0000256" key="3">
    <source>
        <dbReference type="ARBA" id="ARBA00004496"/>
    </source>
</evidence>
<dbReference type="GO" id="GO:0006364">
    <property type="term" value="P:rRNA processing"/>
    <property type="evidence" value="ECO:0007669"/>
    <property type="project" value="UniProtKB-KW"/>
</dbReference>
<feature type="compositionally biased region" description="Basic residues" evidence="17">
    <location>
        <begin position="954"/>
        <end position="963"/>
    </location>
</feature>
<evidence type="ECO:0000256" key="13">
    <source>
        <dbReference type="ARBA" id="ARBA00022884"/>
    </source>
</evidence>
<dbReference type="GO" id="GO:0003723">
    <property type="term" value="F:RNA binding"/>
    <property type="evidence" value="ECO:0007669"/>
    <property type="project" value="UniProtKB-KW"/>
</dbReference>
<feature type="compositionally biased region" description="Acidic residues" evidence="17">
    <location>
        <begin position="297"/>
        <end position="313"/>
    </location>
</feature>
<keyword evidence="12" id="KW-0460">Magnesium</keyword>
<sequence>MVAQNSQETTESLKAAASLAQNLDRSQLKDKTRVYSLAKQLGLSSRELVAQLKDMGLKKSAQSSLSREEAGQVLDAVANAAAVADAPSGDAPETSSEASTQAPAEEAKGEAAAQSEENADEDKEKKPAKKRAKRARKATRKSAAVAPEEPADAVESGEGEQSAEDEEHLRHRVRKNVDNEISQIEDKVEASLAQAAAETGAAAEDTERAEAADPEAAEATGEADEAPASALDTGTVDAAKLHEALAEAGEDFEDDYYAPHIVPRAESEEDSGHYDFAPIFMAPQQDEAVAFAPAVEAAEEDFSADDSASDDNEGAAGTAEGSRKHAGSVSDRGSGKSEGRRRGRRGASRGRGAGAKREEQAGEPEHIEEPKAIRGSTRIEAQKRRRAELREKGRTRQHIVSQAEFLARREAVERTMVVRDKEREDGAGIITQVGVLEDDLLVEHFVTTESQASLIGNIYLGRVQNVLPSMEAAFVDIGQGRNGVLYAGEIDWRKTKLHGRARKVENALKSGDQVLVQVAKDPIGHKGARLTTQISLAGRYLVYVPGGRSAGISRKLPAPERKRLKDILGRVVPGDGGAIIRTAAENVPEEAIATDVNRLHSRWEDIVAHAKKEKSSKGAKPVTMYEEPNMLIKVVRDLFNEDFTELIVDGKRSFNTVRAYVDSMAPDLADRVVRYRAKDHGGQDAFEAYRIDEQLHKALSRKVWLPSGGTLVIDRTEAMTVIDVNTGKFTGSGGNLEETVTRNNLEAAEEIVRQMRLRDLGGMIVVDFIDMVLPENQDLVLRRLKEALGRDRTRHQVSEVTSLGLVQMTRKRLGTGLVETFSTECECCNGRGIIIHQYPVNEAEDDQRSKHSGRKSKAHKKQHHDPQQHPTAVAMHKHELDDAPESSSKPKRFKKTQAPVYGTESEEAARESAKTSLEDLVANVVVDERGPDESQAESEEHSGDHDRSKERGRGRGRRRARKRTQTEVSDIEAIAYAAADNAAESDEVQEFNSYVPDADTDADSGAVAQAHPGAGAGSKRGKKPRRATRRSKATREAVGGEQKAPEKETAPDKATDKTYDEAVAEFEASPRRKRRTRGNSRSDRHPQPQDFAVSGEQDSANADEKVSGTESQHGQQASREERKARGRGRRRSVRTQQAKRRTTSRVPHEVKEKAQEHEHKQAGGSAEQRHEKAAGAARAGRAGGKGRGRRRAVRQAAPKKAVAENPKVTKSTHGRSTQEDGSPERSGAGQRAATGDTKVLRRGKKRAVRKKGASASAKAPKAQDDAGQKQSSASGAHKEMSHAKSGRGRRRVARRSTS</sequence>
<dbReference type="GO" id="GO:0008995">
    <property type="term" value="F:ribonuclease E activity"/>
    <property type="evidence" value="ECO:0007669"/>
    <property type="project" value="UniProtKB-EC"/>
</dbReference>
<dbReference type="PANTHER" id="PTHR30001:SF0">
    <property type="entry name" value="RIBONUCLEASE G"/>
    <property type="match status" value="1"/>
</dbReference>
<proteinExistence type="inferred from homology"/>
<keyword evidence="13" id="KW-0694">RNA-binding</keyword>
<evidence type="ECO:0000256" key="2">
    <source>
        <dbReference type="ARBA" id="ARBA00001947"/>
    </source>
</evidence>
<dbReference type="Gene3D" id="1.10.10.2480">
    <property type="match status" value="1"/>
</dbReference>
<feature type="compositionally biased region" description="Basic residues" evidence="17">
    <location>
        <begin position="1184"/>
        <end position="1193"/>
    </location>
</feature>
<dbReference type="Proteomes" id="UP000603369">
    <property type="component" value="Unassembled WGS sequence"/>
</dbReference>
<keyword evidence="6" id="KW-0698">rRNA processing</keyword>
<feature type="compositionally biased region" description="Low complexity" evidence="17">
    <location>
        <begin position="971"/>
        <end position="982"/>
    </location>
</feature>
<dbReference type="GO" id="GO:0003743">
    <property type="term" value="F:translation initiation factor activity"/>
    <property type="evidence" value="ECO:0007669"/>
    <property type="project" value="UniProtKB-KW"/>
</dbReference>
<dbReference type="GO" id="GO:0006397">
    <property type="term" value="P:mRNA processing"/>
    <property type="evidence" value="ECO:0007669"/>
    <property type="project" value="UniProtKB-KW"/>
</dbReference>
<keyword evidence="19" id="KW-0396">Initiation factor</keyword>
<evidence type="ECO:0000256" key="7">
    <source>
        <dbReference type="ARBA" id="ARBA00022664"/>
    </source>
</evidence>
<dbReference type="PANTHER" id="PTHR30001">
    <property type="entry name" value="RIBONUCLEASE"/>
    <property type="match status" value="1"/>
</dbReference>